<evidence type="ECO:0000256" key="1">
    <source>
        <dbReference type="SAM" id="MobiDB-lite"/>
    </source>
</evidence>
<keyword evidence="3" id="KW-1185">Reference proteome</keyword>
<reference evidence="2" key="1">
    <citation type="submission" date="2017-11" db="EMBL/GenBank/DDBJ databases">
        <authorList>
            <person name="Kajale S.C."/>
            <person name="Sharma A."/>
        </authorList>
    </citation>
    <scope>NUCLEOTIDE SEQUENCE</scope>
    <source>
        <strain evidence="2">LS1_42</strain>
    </source>
</reference>
<dbReference type="RefSeq" id="WP_148859434.1">
    <property type="nucleotide sequence ID" value="NZ_PHNJ01000011.1"/>
</dbReference>
<feature type="region of interest" description="Disordered" evidence="1">
    <location>
        <begin position="267"/>
        <end position="290"/>
    </location>
</feature>
<name>A0A8J8Q3Z3_9EURY</name>
<feature type="region of interest" description="Disordered" evidence="1">
    <location>
        <begin position="22"/>
        <end position="41"/>
    </location>
</feature>
<evidence type="ECO:0000313" key="3">
    <source>
        <dbReference type="Proteomes" id="UP000766904"/>
    </source>
</evidence>
<dbReference type="Proteomes" id="UP000766904">
    <property type="component" value="Unassembled WGS sequence"/>
</dbReference>
<gene>
    <name evidence="2" type="ORF">CV102_18505</name>
</gene>
<dbReference type="EMBL" id="PHNJ01000011">
    <property type="protein sequence ID" value="TYL37289.1"/>
    <property type="molecule type" value="Genomic_DNA"/>
</dbReference>
<dbReference type="OrthoDB" id="236836at2157"/>
<comment type="caution">
    <text evidence="2">The sequence shown here is derived from an EMBL/GenBank/DDBJ whole genome shotgun (WGS) entry which is preliminary data.</text>
</comment>
<dbReference type="PROSITE" id="PS51257">
    <property type="entry name" value="PROKAR_LIPOPROTEIN"/>
    <property type="match status" value="1"/>
</dbReference>
<sequence>MKRRQFVSASLAAAGTAALAGCSTDDGIGEGNGGGDGESFPSYDIPAYSNWVPQDSRNEDNSGVFFTHLDWAALDETDDASENEDEGTDDEETEELVEQVPILGLPFYGALISPFAIFGILFYPFSGDVLPEDGHTAEGIETETMTWVEDVLVFNGTYDPDVFAEQYADDFEAAETRDGFAVYVGTSGFAEDMAYAVSEDTLVVGMMPGEDDEYETEAVVGEALDRNLDEVDRAVDSDDGQWLFETTGDAKMGFGVLGTDDFSEALETDDEVESDEHDEEPETEPEVDDNPVFDTVESLVNTLEFSAEDGEMGTMDVRFSGVYPDEESTPSEDEVREHLIGEEDVDHDIVIDGVRVHASATFEETPTDE</sequence>
<dbReference type="AlphaFoldDB" id="A0A8J8Q3Z3"/>
<accession>A0A8J8Q3Z3</accession>
<evidence type="ECO:0000313" key="2">
    <source>
        <dbReference type="EMBL" id="TYL37289.1"/>
    </source>
</evidence>
<protein>
    <submittedName>
        <fullName evidence="2">Uncharacterized protein</fullName>
    </submittedName>
</protein>
<proteinExistence type="predicted"/>
<organism evidence="2 3">
    <name type="scientific">Natronococcus pandeyae</name>
    <dbReference type="NCBI Taxonomy" id="2055836"/>
    <lineage>
        <taxon>Archaea</taxon>
        <taxon>Methanobacteriati</taxon>
        <taxon>Methanobacteriota</taxon>
        <taxon>Stenosarchaea group</taxon>
        <taxon>Halobacteria</taxon>
        <taxon>Halobacteriales</taxon>
        <taxon>Natrialbaceae</taxon>
        <taxon>Natronococcus</taxon>
    </lineage>
</organism>